<protein>
    <recommendedName>
        <fullName evidence="9">ATP-dependent DNA helicase</fullName>
        <ecNumber evidence="9">5.6.2.3</ecNumber>
    </recommendedName>
</protein>
<evidence type="ECO:0000313" key="12">
    <source>
        <dbReference type="EMBL" id="KAG5672017.1"/>
    </source>
</evidence>
<feature type="domain" description="DNA helicase Pif1-like 2B" evidence="11">
    <location>
        <begin position="421"/>
        <end position="461"/>
    </location>
</feature>
<comment type="catalytic activity">
    <reaction evidence="9">
        <text>ATP + H2O = ADP + phosphate + H(+)</text>
        <dbReference type="Rhea" id="RHEA:13065"/>
        <dbReference type="ChEBI" id="CHEBI:15377"/>
        <dbReference type="ChEBI" id="CHEBI:15378"/>
        <dbReference type="ChEBI" id="CHEBI:30616"/>
        <dbReference type="ChEBI" id="CHEBI:43474"/>
        <dbReference type="ChEBI" id="CHEBI:456216"/>
        <dbReference type="EC" id="5.6.2.3"/>
    </reaction>
</comment>
<keyword evidence="5 9" id="KW-0067">ATP-binding</keyword>
<sequence>MLIRNTPAIIRVPYFLMHSDPENYFYSLLLQYKPYYDENELLGEMSARQAFLACEEELKERSAFMETFRERDRQLEIAFTQAHAFNLLNNPEEVVEAELAELEQEMPEQRMTDEQFRNVCAAMNVQQRDLFNLITNTIREQLSGNNERLKLFITGGAGVGKTFTFNALKNQINRLYCRTAVKVGAPTGVAARLVGGQTLHSLLRLPVQVDGTVTGPLHPLTGNYLKVMRYQWKDIEWVFFDEASMIGYETFTQMDSRLRQLKKKEDEPFGGLNVIIFGDLLQLPPVKMTPIYDQPLRYLPAVHLWRLFSLVELTQNMRQQGDANFADLLNALRVGELTSQHFQILMSKILTEEDQVGEFGLHNAIRIFPKKDMVAAHNEAVLEYYRRLRVQMYTIKADDTLINPTRNATNVDISTIVSTDINKTGAMPSQLVIFVGAKVMLRSNVDVEKGLVNGAIGTIIEIIWPNFRRDQMYPTDIPSVRIDFGRDGIHLIQPRAVQFPALRNYGTIERRMLPLILSWACTVHKMQGCTVDYAVIHLGSQLFAKGQAYVALSRVRSLDGLRIDELDCSKLTGKTPCNEEAIKEMERMRKYQMYRAP</sequence>
<evidence type="ECO:0000256" key="7">
    <source>
        <dbReference type="ARBA" id="ARBA00023204"/>
    </source>
</evidence>
<dbReference type="CDD" id="cd18809">
    <property type="entry name" value="SF1_C_RecD"/>
    <property type="match status" value="1"/>
</dbReference>
<proteinExistence type="inferred from homology"/>
<evidence type="ECO:0000256" key="1">
    <source>
        <dbReference type="ARBA" id="ARBA00022741"/>
    </source>
</evidence>
<keyword evidence="2 9" id="KW-0227">DNA damage</keyword>
<dbReference type="GO" id="GO:0043139">
    <property type="term" value="F:5'-3' DNA helicase activity"/>
    <property type="evidence" value="ECO:0007669"/>
    <property type="project" value="UniProtKB-EC"/>
</dbReference>
<keyword evidence="13" id="KW-1185">Reference proteome</keyword>
<accession>A0A9J6BQ78</accession>
<comment type="cofactor">
    <cofactor evidence="9">
        <name>Mg(2+)</name>
        <dbReference type="ChEBI" id="CHEBI:18420"/>
    </cofactor>
</comment>
<dbReference type="EMBL" id="JADBJN010000003">
    <property type="protein sequence ID" value="KAG5672017.1"/>
    <property type="molecule type" value="Genomic_DNA"/>
</dbReference>
<dbReference type="GO" id="GO:0006281">
    <property type="term" value="P:DNA repair"/>
    <property type="evidence" value="ECO:0007669"/>
    <property type="project" value="UniProtKB-KW"/>
</dbReference>
<dbReference type="Pfam" id="PF21530">
    <property type="entry name" value="Pif1_2B_dom"/>
    <property type="match status" value="1"/>
</dbReference>
<dbReference type="InterPro" id="IPR010285">
    <property type="entry name" value="DNA_helicase_pif1-like_DEAD"/>
</dbReference>
<evidence type="ECO:0000256" key="5">
    <source>
        <dbReference type="ARBA" id="ARBA00022840"/>
    </source>
</evidence>
<evidence type="ECO:0000313" key="13">
    <source>
        <dbReference type="Proteomes" id="UP001107558"/>
    </source>
</evidence>
<dbReference type="InterPro" id="IPR027417">
    <property type="entry name" value="P-loop_NTPase"/>
</dbReference>
<dbReference type="AlphaFoldDB" id="A0A9J6BQ78"/>
<name>A0A9J6BQ78_POLVA</name>
<evidence type="ECO:0000259" key="11">
    <source>
        <dbReference type="Pfam" id="PF21530"/>
    </source>
</evidence>
<dbReference type="PANTHER" id="PTHR47642">
    <property type="entry name" value="ATP-DEPENDENT DNA HELICASE"/>
    <property type="match status" value="1"/>
</dbReference>
<evidence type="ECO:0000256" key="6">
    <source>
        <dbReference type="ARBA" id="ARBA00023125"/>
    </source>
</evidence>
<feature type="domain" description="DNA helicase Pif1-like DEAD-box helicase" evidence="10">
    <location>
        <begin position="123"/>
        <end position="340"/>
    </location>
</feature>
<dbReference type="EC" id="5.6.2.3" evidence="9"/>
<evidence type="ECO:0000256" key="8">
    <source>
        <dbReference type="ARBA" id="ARBA00023235"/>
    </source>
</evidence>
<evidence type="ECO:0000256" key="3">
    <source>
        <dbReference type="ARBA" id="ARBA00022801"/>
    </source>
</evidence>
<dbReference type="Gene3D" id="3.40.50.300">
    <property type="entry name" value="P-loop containing nucleotide triphosphate hydrolases"/>
    <property type="match status" value="1"/>
</dbReference>
<keyword evidence="1 9" id="KW-0547">Nucleotide-binding</keyword>
<keyword evidence="3 9" id="KW-0378">Hydrolase</keyword>
<comment type="similarity">
    <text evidence="9">Belongs to the helicase family.</text>
</comment>
<dbReference type="OrthoDB" id="8069331at2759"/>
<dbReference type="InterPro" id="IPR051055">
    <property type="entry name" value="PIF1_helicase"/>
</dbReference>
<keyword evidence="8" id="KW-0413">Isomerase</keyword>
<gene>
    <name evidence="12" type="ORF">PVAND_002179</name>
</gene>
<keyword evidence="9" id="KW-0233">DNA recombination</keyword>
<evidence type="ECO:0000256" key="9">
    <source>
        <dbReference type="RuleBase" id="RU363044"/>
    </source>
</evidence>
<dbReference type="PANTHER" id="PTHR47642:SF5">
    <property type="entry name" value="ATP-DEPENDENT DNA HELICASE"/>
    <property type="match status" value="1"/>
</dbReference>
<evidence type="ECO:0000256" key="2">
    <source>
        <dbReference type="ARBA" id="ARBA00022763"/>
    </source>
</evidence>
<keyword evidence="4 9" id="KW-0347">Helicase</keyword>
<organism evidence="12 13">
    <name type="scientific">Polypedilum vanderplanki</name>
    <name type="common">Sleeping chironomid midge</name>
    <dbReference type="NCBI Taxonomy" id="319348"/>
    <lineage>
        <taxon>Eukaryota</taxon>
        <taxon>Metazoa</taxon>
        <taxon>Ecdysozoa</taxon>
        <taxon>Arthropoda</taxon>
        <taxon>Hexapoda</taxon>
        <taxon>Insecta</taxon>
        <taxon>Pterygota</taxon>
        <taxon>Neoptera</taxon>
        <taxon>Endopterygota</taxon>
        <taxon>Diptera</taxon>
        <taxon>Nematocera</taxon>
        <taxon>Chironomoidea</taxon>
        <taxon>Chironomidae</taxon>
        <taxon>Chironominae</taxon>
        <taxon>Polypedilum</taxon>
        <taxon>Polypedilum</taxon>
    </lineage>
</organism>
<evidence type="ECO:0000256" key="4">
    <source>
        <dbReference type="ARBA" id="ARBA00022806"/>
    </source>
</evidence>
<dbReference type="InterPro" id="IPR049163">
    <property type="entry name" value="Pif1-like_2B_dom"/>
</dbReference>
<keyword evidence="7 9" id="KW-0234">DNA repair</keyword>
<reference evidence="12" key="1">
    <citation type="submission" date="2021-03" db="EMBL/GenBank/DDBJ databases">
        <title>Chromosome level genome of the anhydrobiotic midge Polypedilum vanderplanki.</title>
        <authorList>
            <person name="Yoshida Y."/>
            <person name="Kikawada T."/>
            <person name="Gusev O."/>
        </authorList>
    </citation>
    <scope>NUCLEOTIDE SEQUENCE</scope>
    <source>
        <strain evidence="12">NIAS01</strain>
        <tissue evidence="12">Whole body or cell culture</tissue>
    </source>
</reference>
<dbReference type="GO" id="GO:0016787">
    <property type="term" value="F:hydrolase activity"/>
    <property type="evidence" value="ECO:0007669"/>
    <property type="project" value="UniProtKB-KW"/>
</dbReference>
<dbReference type="SUPFAM" id="SSF52540">
    <property type="entry name" value="P-loop containing nucleoside triphosphate hydrolases"/>
    <property type="match status" value="2"/>
</dbReference>
<dbReference type="GO" id="GO:0000723">
    <property type="term" value="P:telomere maintenance"/>
    <property type="evidence" value="ECO:0007669"/>
    <property type="project" value="InterPro"/>
</dbReference>
<dbReference type="Pfam" id="PF05970">
    <property type="entry name" value="PIF1"/>
    <property type="match status" value="1"/>
</dbReference>
<dbReference type="GO" id="GO:0006310">
    <property type="term" value="P:DNA recombination"/>
    <property type="evidence" value="ECO:0007669"/>
    <property type="project" value="UniProtKB-KW"/>
</dbReference>
<evidence type="ECO:0000259" key="10">
    <source>
        <dbReference type="Pfam" id="PF05970"/>
    </source>
</evidence>
<comment type="caution">
    <text evidence="12">The sequence shown here is derived from an EMBL/GenBank/DDBJ whole genome shotgun (WGS) entry which is preliminary data.</text>
</comment>
<dbReference type="Proteomes" id="UP001107558">
    <property type="component" value="Chromosome 3"/>
</dbReference>
<dbReference type="GO" id="GO:0005524">
    <property type="term" value="F:ATP binding"/>
    <property type="evidence" value="ECO:0007669"/>
    <property type="project" value="UniProtKB-KW"/>
</dbReference>
<keyword evidence="6" id="KW-0238">DNA-binding</keyword>